<evidence type="ECO:0000313" key="1">
    <source>
        <dbReference type="EMBL" id="KIJ64853.1"/>
    </source>
</evidence>
<evidence type="ECO:0000313" key="2">
    <source>
        <dbReference type="Proteomes" id="UP000053820"/>
    </source>
</evidence>
<dbReference type="EMBL" id="KN839845">
    <property type="protein sequence ID" value="KIJ64853.1"/>
    <property type="molecule type" value="Genomic_DNA"/>
</dbReference>
<feature type="non-terminal residue" evidence="1">
    <location>
        <position position="1"/>
    </location>
</feature>
<gene>
    <name evidence="1" type="ORF">HYDPIDRAFT_89783</name>
</gene>
<accession>A0A0C9WAA6</accession>
<dbReference type="Proteomes" id="UP000053820">
    <property type="component" value="Unassembled WGS sequence"/>
</dbReference>
<keyword evidence="2" id="KW-1185">Reference proteome</keyword>
<reference evidence="1 2" key="1">
    <citation type="submission" date="2014-04" db="EMBL/GenBank/DDBJ databases">
        <title>Evolutionary Origins and Diversification of the Mycorrhizal Mutualists.</title>
        <authorList>
            <consortium name="DOE Joint Genome Institute"/>
            <consortium name="Mycorrhizal Genomics Consortium"/>
            <person name="Kohler A."/>
            <person name="Kuo A."/>
            <person name="Nagy L.G."/>
            <person name="Floudas D."/>
            <person name="Copeland A."/>
            <person name="Barry K.W."/>
            <person name="Cichocki N."/>
            <person name="Veneault-Fourrey C."/>
            <person name="LaButti K."/>
            <person name="Lindquist E.A."/>
            <person name="Lipzen A."/>
            <person name="Lundell T."/>
            <person name="Morin E."/>
            <person name="Murat C."/>
            <person name="Riley R."/>
            <person name="Ohm R."/>
            <person name="Sun H."/>
            <person name="Tunlid A."/>
            <person name="Henrissat B."/>
            <person name="Grigoriev I.V."/>
            <person name="Hibbett D.S."/>
            <person name="Martin F."/>
        </authorList>
    </citation>
    <scope>NUCLEOTIDE SEQUENCE [LARGE SCALE GENOMIC DNA]</scope>
    <source>
        <strain evidence="1 2">MD-312</strain>
    </source>
</reference>
<proteinExistence type="predicted"/>
<organism evidence="1 2">
    <name type="scientific">Hydnomerulius pinastri MD-312</name>
    <dbReference type="NCBI Taxonomy" id="994086"/>
    <lineage>
        <taxon>Eukaryota</taxon>
        <taxon>Fungi</taxon>
        <taxon>Dikarya</taxon>
        <taxon>Basidiomycota</taxon>
        <taxon>Agaricomycotina</taxon>
        <taxon>Agaricomycetes</taxon>
        <taxon>Agaricomycetidae</taxon>
        <taxon>Boletales</taxon>
        <taxon>Boletales incertae sedis</taxon>
        <taxon>Leucogyrophana</taxon>
    </lineage>
</organism>
<name>A0A0C9WAA6_9AGAM</name>
<protein>
    <submittedName>
        <fullName evidence="1">Carbohydrate esterase family 16 protein</fullName>
    </submittedName>
</protein>
<dbReference type="OrthoDB" id="1600564at2759"/>
<dbReference type="AlphaFoldDB" id="A0A0C9WAA6"/>
<dbReference type="HOGENOM" id="CLU_2855884_0_0_1"/>
<sequence length="65" mass="7109">RAQNSSSPRNVAFVNFTTIWDGVLCPNPGYQAFGNTNTSSCVIGDGTSTVGSCDDPEHYFYWILE</sequence>